<dbReference type="Proteomes" id="UP000759131">
    <property type="component" value="Unassembled WGS sequence"/>
</dbReference>
<dbReference type="InterPro" id="IPR006011">
    <property type="entry name" value="Syntaxin_N"/>
</dbReference>
<evidence type="ECO:0000256" key="7">
    <source>
        <dbReference type="ARBA" id="ARBA00023136"/>
    </source>
</evidence>
<dbReference type="GO" id="GO:0006887">
    <property type="term" value="P:exocytosis"/>
    <property type="evidence" value="ECO:0007669"/>
    <property type="project" value="TreeGrafter"/>
</dbReference>
<dbReference type="CDD" id="cd00179">
    <property type="entry name" value="SynN"/>
    <property type="match status" value="1"/>
</dbReference>
<dbReference type="SUPFAM" id="SSF47661">
    <property type="entry name" value="t-snare proteins"/>
    <property type="match status" value="1"/>
</dbReference>
<sequence length="345" mass="39842">MVKDRLHELRAAQTDADNHVMIIDENISYCNQMQAFIQEVETIRQNIDNMSANVKEVKQIHSTILSSPTNAESLCPLYELSINLKKQLEDLMADTKRTTSKVRNKLKVIEMNISAMESSGSVGVDVRIKKVQHTMLLRLFIDVMNDYNRTQVDYREKCMDRIVRQSHITGRQLTNDQIEQMLESGNPTIFTQDIITDTQQAKQSVADIEARYADIIKLGNSIRELHDMFIDMELLIENQGETINRIETQVLTSKAYVDDGIRDIRIAQQYKAKARKEITIWLNLPQNPDVVYEISLKMSWEEYVVFIGSLLGLWFGFSYGQHYDHYNQCKPVLIISDTKDREGNG</sequence>
<comment type="similarity">
    <text evidence="2 8">Belongs to the syntaxin family.</text>
</comment>
<dbReference type="PROSITE" id="PS00914">
    <property type="entry name" value="SYNTAXIN"/>
    <property type="match status" value="1"/>
</dbReference>
<feature type="coiled-coil region" evidence="9">
    <location>
        <begin position="33"/>
        <end position="60"/>
    </location>
</feature>
<dbReference type="OrthoDB" id="10255013at2759"/>
<dbReference type="PANTHER" id="PTHR19957">
    <property type="entry name" value="SYNTAXIN"/>
    <property type="match status" value="1"/>
</dbReference>
<keyword evidence="6" id="KW-1133">Transmembrane helix</keyword>
<evidence type="ECO:0000313" key="11">
    <source>
        <dbReference type="EMBL" id="CAD7624572.1"/>
    </source>
</evidence>
<gene>
    <name evidence="11" type="ORF">OSB1V03_LOCUS5015</name>
</gene>
<dbReference type="InterPro" id="IPR006012">
    <property type="entry name" value="Syntaxin/epimorphin_CS"/>
</dbReference>
<protein>
    <recommendedName>
        <fullName evidence="10">t-SNARE coiled-coil homology domain-containing protein</fullName>
    </recommendedName>
</protein>
<keyword evidence="7" id="KW-0472">Membrane</keyword>
<evidence type="ECO:0000313" key="12">
    <source>
        <dbReference type="Proteomes" id="UP000759131"/>
    </source>
</evidence>
<name>A0A7R9PXN4_9ACAR</name>
<organism evidence="11">
    <name type="scientific">Medioppia subpectinata</name>
    <dbReference type="NCBI Taxonomy" id="1979941"/>
    <lineage>
        <taxon>Eukaryota</taxon>
        <taxon>Metazoa</taxon>
        <taxon>Ecdysozoa</taxon>
        <taxon>Arthropoda</taxon>
        <taxon>Chelicerata</taxon>
        <taxon>Arachnida</taxon>
        <taxon>Acari</taxon>
        <taxon>Acariformes</taxon>
        <taxon>Sarcoptiformes</taxon>
        <taxon>Oribatida</taxon>
        <taxon>Brachypylina</taxon>
        <taxon>Oppioidea</taxon>
        <taxon>Oppiidae</taxon>
        <taxon>Medioppia</taxon>
    </lineage>
</organism>
<evidence type="ECO:0000256" key="3">
    <source>
        <dbReference type="ARBA" id="ARBA00022448"/>
    </source>
</evidence>
<dbReference type="GO" id="GO:0031201">
    <property type="term" value="C:SNARE complex"/>
    <property type="evidence" value="ECO:0007669"/>
    <property type="project" value="TreeGrafter"/>
</dbReference>
<dbReference type="GO" id="GO:0006886">
    <property type="term" value="P:intracellular protein transport"/>
    <property type="evidence" value="ECO:0007669"/>
    <property type="project" value="InterPro"/>
</dbReference>
<keyword evidence="4" id="KW-0812">Transmembrane</keyword>
<keyword evidence="3" id="KW-0813">Transport</keyword>
<comment type="subcellular location">
    <subcellularLocation>
        <location evidence="1">Membrane</location>
        <topology evidence="1">Single-pass type IV membrane protein</topology>
    </subcellularLocation>
</comment>
<feature type="domain" description="T-SNARE coiled-coil homology" evidence="10">
    <location>
        <begin position="205"/>
        <end position="267"/>
    </location>
</feature>
<keyword evidence="5" id="KW-0532">Neurotransmitter transport</keyword>
<dbReference type="GO" id="GO:0005886">
    <property type="term" value="C:plasma membrane"/>
    <property type="evidence" value="ECO:0007669"/>
    <property type="project" value="TreeGrafter"/>
</dbReference>
<dbReference type="InterPro" id="IPR010989">
    <property type="entry name" value="SNARE"/>
</dbReference>
<dbReference type="GO" id="GO:0005484">
    <property type="term" value="F:SNAP receptor activity"/>
    <property type="evidence" value="ECO:0007669"/>
    <property type="project" value="InterPro"/>
</dbReference>
<dbReference type="CDD" id="cd15848">
    <property type="entry name" value="SNARE_syntaxin1-like"/>
    <property type="match status" value="1"/>
</dbReference>
<dbReference type="SMART" id="SM00503">
    <property type="entry name" value="SynN"/>
    <property type="match status" value="1"/>
</dbReference>
<dbReference type="GO" id="GO:0006906">
    <property type="term" value="P:vesicle fusion"/>
    <property type="evidence" value="ECO:0007669"/>
    <property type="project" value="TreeGrafter"/>
</dbReference>
<evidence type="ECO:0000256" key="6">
    <source>
        <dbReference type="ARBA" id="ARBA00022989"/>
    </source>
</evidence>
<dbReference type="GO" id="GO:0048278">
    <property type="term" value="P:vesicle docking"/>
    <property type="evidence" value="ECO:0007669"/>
    <property type="project" value="TreeGrafter"/>
</dbReference>
<dbReference type="FunFam" id="1.20.58.70:FF:000011">
    <property type="entry name" value="Syntaxin 4"/>
    <property type="match status" value="1"/>
</dbReference>
<dbReference type="PROSITE" id="PS50192">
    <property type="entry name" value="T_SNARE"/>
    <property type="match status" value="1"/>
</dbReference>
<dbReference type="InterPro" id="IPR000727">
    <property type="entry name" value="T_SNARE_dom"/>
</dbReference>
<dbReference type="PANTHER" id="PTHR19957:SF424">
    <property type="entry name" value="SYNTAXIN-1A"/>
    <property type="match status" value="1"/>
</dbReference>
<dbReference type="GO" id="GO:0000149">
    <property type="term" value="F:SNARE binding"/>
    <property type="evidence" value="ECO:0007669"/>
    <property type="project" value="TreeGrafter"/>
</dbReference>
<evidence type="ECO:0000256" key="1">
    <source>
        <dbReference type="ARBA" id="ARBA00004211"/>
    </source>
</evidence>
<proteinExistence type="inferred from homology"/>
<dbReference type="EMBL" id="CAJPIZ010002416">
    <property type="protein sequence ID" value="CAG2105002.1"/>
    <property type="molecule type" value="Genomic_DNA"/>
</dbReference>
<keyword evidence="12" id="KW-1185">Reference proteome</keyword>
<dbReference type="Pfam" id="PF00804">
    <property type="entry name" value="Syntaxin"/>
    <property type="match status" value="1"/>
</dbReference>
<evidence type="ECO:0000256" key="4">
    <source>
        <dbReference type="ARBA" id="ARBA00022692"/>
    </source>
</evidence>
<dbReference type="AlphaFoldDB" id="A0A7R9PXN4"/>
<evidence type="ECO:0000256" key="8">
    <source>
        <dbReference type="RuleBase" id="RU003858"/>
    </source>
</evidence>
<dbReference type="GO" id="GO:0012505">
    <property type="term" value="C:endomembrane system"/>
    <property type="evidence" value="ECO:0007669"/>
    <property type="project" value="TreeGrafter"/>
</dbReference>
<dbReference type="GO" id="GO:0006836">
    <property type="term" value="P:neurotransmitter transport"/>
    <property type="evidence" value="ECO:0007669"/>
    <property type="project" value="UniProtKB-KW"/>
</dbReference>
<dbReference type="EMBL" id="OC856991">
    <property type="protein sequence ID" value="CAD7624572.1"/>
    <property type="molecule type" value="Genomic_DNA"/>
</dbReference>
<reference evidence="11" key="1">
    <citation type="submission" date="2020-11" db="EMBL/GenBank/DDBJ databases">
        <authorList>
            <person name="Tran Van P."/>
        </authorList>
    </citation>
    <scope>NUCLEOTIDE SEQUENCE</scope>
</reference>
<dbReference type="Gene3D" id="1.20.58.70">
    <property type="match status" value="1"/>
</dbReference>
<dbReference type="InterPro" id="IPR045242">
    <property type="entry name" value="Syntaxin"/>
</dbReference>
<evidence type="ECO:0000256" key="5">
    <source>
        <dbReference type="ARBA" id="ARBA00022775"/>
    </source>
</evidence>
<evidence type="ECO:0000256" key="9">
    <source>
        <dbReference type="SAM" id="Coils"/>
    </source>
</evidence>
<accession>A0A7R9PXN4</accession>
<keyword evidence="9" id="KW-0175">Coiled coil</keyword>
<evidence type="ECO:0000259" key="10">
    <source>
        <dbReference type="PROSITE" id="PS50192"/>
    </source>
</evidence>
<dbReference type="Gene3D" id="1.20.5.110">
    <property type="match status" value="1"/>
</dbReference>
<dbReference type="SMART" id="SM00397">
    <property type="entry name" value="t_SNARE"/>
    <property type="match status" value="1"/>
</dbReference>
<evidence type="ECO:0000256" key="2">
    <source>
        <dbReference type="ARBA" id="ARBA00009063"/>
    </source>
</evidence>